<proteinExistence type="predicted"/>
<accession>A0A915EW55</accession>
<dbReference type="WBParaSite" id="maker-E.canG7_contigs_1452-snap-gene-0.1-mRNA-1">
    <property type="protein sequence ID" value="maker-E.canG7_contigs_1452-snap-gene-0.1-mRNA-1"/>
    <property type="gene ID" value="EcG7_09526"/>
</dbReference>
<reference evidence="2" key="1">
    <citation type="submission" date="2022-11" db="UniProtKB">
        <authorList>
            <consortium name="WormBaseParasite"/>
        </authorList>
    </citation>
    <scope>IDENTIFICATION</scope>
</reference>
<evidence type="ECO:0000313" key="2">
    <source>
        <dbReference type="WBParaSite" id="maker-E.canG7_contigs_1452-snap-gene-0.1-mRNA-1"/>
    </source>
</evidence>
<evidence type="ECO:0000313" key="1">
    <source>
        <dbReference type="Proteomes" id="UP000887562"/>
    </source>
</evidence>
<dbReference type="AlphaFoldDB" id="A0A915EW55"/>
<name>A0A915EW55_9CEST</name>
<dbReference type="Proteomes" id="UP000887562">
    <property type="component" value="Unplaced"/>
</dbReference>
<sequence length="41" mass="4633">MKELATSTNGFQIAHLQGLKLDTYAFLDKRPDSFYTLPSTI</sequence>
<keyword evidence="1" id="KW-1185">Reference proteome</keyword>
<organism evidence="1 2">
    <name type="scientific">Echinococcus canadensis</name>
    <dbReference type="NCBI Taxonomy" id="519352"/>
    <lineage>
        <taxon>Eukaryota</taxon>
        <taxon>Metazoa</taxon>
        <taxon>Spiralia</taxon>
        <taxon>Lophotrochozoa</taxon>
        <taxon>Platyhelminthes</taxon>
        <taxon>Cestoda</taxon>
        <taxon>Eucestoda</taxon>
        <taxon>Cyclophyllidea</taxon>
        <taxon>Taeniidae</taxon>
        <taxon>Echinococcus</taxon>
        <taxon>Echinococcus canadensis group</taxon>
    </lineage>
</organism>
<protein>
    <submittedName>
        <fullName evidence="2">Uncharacterized protein</fullName>
    </submittedName>
</protein>